<keyword evidence="2" id="KW-0378">Hydrolase</keyword>
<protein>
    <submittedName>
        <fullName evidence="2">SGNH/GDSL hydrolase family protein</fullName>
    </submittedName>
</protein>
<dbReference type="AlphaFoldDB" id="A0AAD0YLQ5"/>
<dbReference type="Proteomes" id="UP000278288">
    <property type="component" value="Chromosome"/>
</dbReference>
<proteinExistence type="predicted"/>
<dbReference type="CDD" id="cd00229">
    <property type="entry name" value="SGNH_hydrolase"/>
    <property type="match status" value="1"/>
</dbReference>
<dbReference type="InterPro" id="IPR036514">
    <property type="entry name" value="SGNH_hydro_sf"/>
</dbReference>
<dbReference type="EMBL" id="CP033923">
    <property type="protein sequence ID" value="AZA91122.1"/>
    <property type="molecule type" value="Genomic_DNA"/>
</dbReference>
<feature type="region of interest" description="Disordered" evidence="1">
    <location>
        <begin position="62"/>
        <end position="102"/>
    </location>
</feature>
<evidence type="ECO:0000256" key="1">
    <source>
        <dbReference type="SAM" id="MobiDB-lite"/>
    </source>
</evidence>
<dbReference type="RefSeq" id="WP_123857817.1">
    <property type="nucleotide sequence ID" value="NZ_CP033923.1"/>
</dbReference>
<reference evidence="2 3" key="1">
    <citation type="submission" date="2018-11" db="EMBL/GenBank/DDBJ databases">
        <title>Proposal to divide the Flavobacteriaceae and reorganize its genera based on Amino Acid Identity values calculated from whole genome sequences.</title>
        <authorList>
            <person name="Nicholson A.C."/>
            <person name="Gulvik C.A."/>
            <person name="Whitney A.M."/>
            <person name="Humrighouse B.W."/>
            <person name="Bell M."/>
            <person name="Holmes B."/>
            <person name="Steigerwalt A.G."/>
            <person name="Villarma A."/>
            <person name="Sheth M."/>
            <person name="Batra D."/>
            <person name="Pryor J."/>
            <person name="Bernardet J.-F."/>
            <person name="Hugo C."/>
            <person name="Kampfer P."/>
            <person name="Newman J."/>
            <person name="McQuiston J.R."/>
        </authorList>
    </citation>
    <scope>NUCLEOTIDE SEQUENCE [LARGE SCALE GENOMIC DNA]</scope>
    <source>
        <strain evidence="2 3">G0041</strain>
    </source>
</reference>
<feature type="compositionally biased region" description="Polar residues" evidence="1">
    <location>
        <begin position="92"/>
        <end position="102"/>
    </location>
</feature>
<evidence type="ECO:0000313" key="3">
    <source>
        <dbReference type="Proteomes" id="UP000278288"/>
    </source>
</evidence>
<organism evidence="2 3">
    <name type="scientific">Chryseobacterium nakagawai</name>
    <dbReference type="NCBI Taxonomy" id="1241982"/>
    <lineage>
        <taxon>Bacteria</taxon>
        <taxon>Pseudomonadati</taxon>
        <taxon>Bacteroidota</taxon>
        <taxon>Flavobacteriia</taxon>
        <taxon>Flavobacteriales</taxon>
        <taxon>Weeksellaceae</taxon>
        <taxon>Chryseobacterium group</taxon>
        <taxon>Chryseobacterium</taxon>
    </lineage>
</organism>
<dbReference type="GO" id="GO:0016788">
    <property type="term" value="F:hydrolase activity, acting on ester bonds"/>
    <property type="evidence" value="ECO:0007669"/>
    <property type="project" value="UniProtKB-ARBA"/>
</dbReference>
<dbReference type="Gene3D" id="3.40.50.1110">
    <property type="entry name" value="SGNH hydrolase"/>
    <property type="match status" value="1"/>
</dbReference>
<accession>A0AAD0YLQ5</accession>
<name>A0AAD0YLQ5_CHRNA</name>
<dbReference type="SUPFAM" id="SSF52266">
    <property type="entry name" value="SGNH hydrolase"/>
    <property type="match status" value="1"/>
</dbReference>
<evidence type="ECO:0000313" key="2">
    <source>
        <dbReference type="EMBL" id="AZA91122.1"/>
    </source>
</evidence>
<dbReference type="KEGG" id="cnk:EG343_11025"/>
<sequence>MTEQINITVTDLIPPANIATVDKNALLGNAYDKIQTDAKISTVTTDYNAKIAEVREQVKTDFKGTLKPSTPAPTEDGAYRPEISSELDKPSDPNSTEDWGTIYPNNGNLRAKTGYDTMFYKKGSVWTRVETKMPTAAVSGTFDPSNTKDPAGQKATVDWIYSVDSNDTYGFTTTNYPPLENPLSSYLSDNVEVMDYWGSYEFHKAGKTGIIKNITIRAKELSSCDFVVGDLTDVGFREVHRVSVFLQKDFSNIPVNILIEKDQFLAISNIKGKIDFEPSFSQPVFRRKANSNIGNAVGLIAYSFDVEDFGLYNRTKENLKNKDIFRCNEEALVFDTHNTVVVTKEHFSHISHFKSAGNNSKVADPFSIIEFNTNSNSLIVKLSTLLSLRNENGVTIYINEKFYARPKTTAIDEVQTFTYDLSSFDEVKNVKIVCSTCQRDEGSCVPVSLGFQAGSWATKAAFQMKKKTMVTITDSIGVGVETTLAEQKAYVMMLRDYFKDWSIIPFGFGGAGHISFQQNQGVYHTSACSSADLVTRLNYAFKNASEKVIYIALGTNDASISDIAIKIKSLYQTILASVPDAKIYVQTPVFASGLDLTSIRTTITNIAKSFNLEVFDGMEIFAGNESHLDPIGHPDDIGNAIYFRWFLSKNILG</sequence>
<keyword evidence="3" id="KW-1185">Reference proteome</keyword>
<gene>
    <name evidence="2" type="ORF">EG343_11025</name>
</gene>